<dbReference type="CDD" id="cd00093">
    <property type="entry name" value="HTH_XRE"/>
    <property type="match status" value="1"/>
</dbReference>
<dbReference type="SUPFAM" id="SSF47413">
    <property type="entry name" value="lambda repressor-like DNA-binding domains"/>
    <property type="match status" value="1"/>
</dbReference>
<dbReference type="PROSITE" id="PS50943">
    <property type="entry name" value="HTH_CROC1"/>
    <property type="match status" value="1"/>
</dbReference>
<gene>
    <name evidence="2" type="ORF">ABLV49_23765</name>
</gene>
<organism evidence="2">
    <name type="scientific">Polaromonas hydrogenivorans</name>
    <dbReference type="NCBI Taxonomy" id="335476"/>
    <lineage>
        <taxon>Bacteria</taxon>
        <taxon>Pseudomonadati</taxon>
        <taxon>Pseudomonadota</taxon>
        <taxon>Betaproteobacteria</taxon>
        <taxon>Burkholderiales</taxon>
        <taxon>Comamonadaceae</taxon>
        <taxon>Polaromonas</taxon>
    </lineage>
</organism>
<dbReference type="SMART" id="SM00530">
    <property type="entry name" value="HTH_XRE"/>
    <property type="match status" value="1"/>
</dbReference>
<accession>A0AAU7LYZ8</accession>
<feature type="domain" description="HTH cro/C1-type" evidence="1">
    <location>
        <begin position="15"/>
        <end position="73"/>
    </location>
</feature>
<dbReference type="GO" id="GO:0003677">
    <property type="term" value="F:DNA binding"/>
    <property type="evidence" value="ECO:0007669"/>
    <property type="project" value="InterPro"/>
</dbReference>
<name>A0AAU7LYZ8_9BURK</name>
<geneLocation type="plasmid" evidence="2">
    <name>p2</name>
</geneLocation>
<dbReference type="EMBL" id="CP157677">
    <property type="protein sequence ID" value="XBP72816.1"/>
    <property type="molecule type" value="Genomic_DNA"/>
</dbReference>
<sequence length="110" mass="12055">MPRRSIPTTLFGRRLRAARSRAGIAQDKLGVIIGMDEGSSSARISRYETGVHEPPFDTAAHLALALHVPVAYFYCDDERLADFLIHYAALGEGQKNQLLSLASELRSAAE</sequence>
<evidence type="ECO:0000259" key="1">
    <source>
        <dbReference type="PROSITE" id="PS50943"/>
    </source>
</evidence>
<dbReference type="AlphaFoldDB" id="A0AAU7LYZ8"/>
<dbReference type="InterPro" id="IPR001387">
    <property type="entry name" value="Cro/C1-type_HTH"/>
</dbReference>
<protein>
    <submittedName>
        <fullName evidence="2">Helix-turn-helix transcriptional regulator</fullName>
    </submittedName>
</protein>
<dbReference type="Pfam" id="PF13560">
    <property type="entry name" value="HTH_31"/>
    <property type="match status" value="1"/>
</dbReference>
<keyword evidence="2" id="KW-0614">Plasmid</keyword>
<reference evidence="2" key="1">
    <citation type="submission" date="2024-05" db="EMBL/GenBank/DDBJ databases">
        <authorList>
            <person name="Bunk B."/>
            <person name="Swiderski J."/>
            <person name="Sproer C."/>
            <person name="Thiel V."/>
        </authorList>
    </citation>
    <scope>NUCLEOTIDE SEQUENCE</scope>
    <source>
        <strain evidence="2">DSM 17735</strain>
        <plasmid evidence="2">p2</plasmid>
    </source>
</reference>
<dbReference type="Gene3D" id="1.10.260.40">
    <property type="entry name" value="lambda repressor-like DNA-binding domains"/>
    <property type="match status" value="1"/>
</dbReference>
<dbReference type="InterPro" id="IPR010982">
    <property type="entry name" value="Lambda_DNA-bd_dom_sf"/>
</dbReference>
<proteinExistence type="predicted"/>
<evidence type="ECO:0000313" key="2">
    <source>
        <dbReference type="EMBL" id="XBP72816.1"/>
    </source>
</evidence>